<name>A0ACB8YQE4_9ASTR</name>
<dbReference type="EMBL" id="CM042044">
    <property type="protein sequence ID" value="KAI3687666.1"/>
    <property type="molecule type" value="Genomic_DNA"/>
</dbReference>
<keyword evidence="2" id="KW-1185">Reference proteome</keyword>
<protein>
    <submittedName>
        <fullName evidence="1">Uncharacterized protein</fullName>
    </submittedName>
</protein>
<comment type="caution">
    <text evidence="1">The sequence shown here is derived from an EMBL/GenBank/DDBJ whole genome shotgun (WGS) entry which is preliminary data.</text>
</comment>
<reference evidence="2" key="1">
    <citation type="journal article" date="2022" name="Mol. Ecol. Resour.">
        <title>The genomes of chicory, endive, great burdock and yacon provide insights into Asteraceae palaeo-polyploidization history and plant inulin production.</title>
        <authorList>
            <person name="Fan W."/>
            <person name="Wang S."/>
            <person name="Wang H."/>
            <person name="Wang A."/>
            <person name="Jiang F."/>
            <person name="Liu H."/>
            <person name="Zhao H."/>
            <person name="Xu D."/>
            <person name="Zhang Y."/>
        </authorList>
    </citation>
    <scope>NUCLEOTIDE SEQUENCE [LARGE SCALE GENOMIC DNA]</scope>
    <source>
        <strain evidence="2">cv. Yunnan</strain>
    </source>
</reference>
<sequence>MGYLPEPDGRAGEDRDEPEEIVVKALQCFNEKHIYSSCEESYRLTESGQLHVPPEYTDEYCNGPCLQETHLVLNCVDNILTHFIFYNHATIKNVKDTIKVGCSYGPHRGDFNVAEHFEGYESSSYKLSYPIILFVLPSLVLVFSLLF</sequence>
<reference evidence="1 2" key="2">
    <citation type="journal article" date="2022" name="Mol. Ecol. Resour.">
        <title>The genomes of chicory, endive, great burdock and yacon provide insights into Asteraceae paleo-polyploidization history and plant inulin production.</title>
        <authorList>
            <person name="Fan W."/>
            <person name="Wang S."/>
            <person name="Wang H."/>
            <person name="Wang A."/>
            <person name="Jiang F."/>
            <person name="Liu H."/>
            <person name="Zhao H."/>
            <person name="Xu D."/>
            <person name="Zhang Y."/>
        </authorList>
    </citation>
    <scope>NUCLEOTIDE SEQUENCE [LARGE SCALE GENOMIC DNA]</scope>
    <source>
        <strain evidence="2">cv. Yunnan</strain>
        <tissue evidence="1">Leaves</tissue>
    </source>
</reference>
<gene>
    <name evidence="1" type="ORF">L1987_81366</name>
</gene>
<evidence type="ECO:0000313" key="1">
    <source>
        <dbReference type="EMBL" id="KAI3687666.1"/>
    </source>
</evidence>
<dbReference type="Proteomes" id="UP001056120">
    <property type="component" value="Linkage Group LG27"/>
</dbReference>
<proteinExistence type="predicted"/>
<accession>A0ACB8YQE4</accession>
<organism evidence="1 2">
    <name type="scientific">Smallanthus sonchifolius</name>
    <dbReference type="NCBI Taxonomy" id="185202"/>
    <lineage>
        <taxon>Eukaryota</taxon>
        <taxon>Viridiplantae</taxon>
        <taxon>Streptophyta</taxon>
        <taxon>Embryophyta</taxon>
        <taxon>Tracheophyta</taxon>
        <taxon>Spermatophyta</taxon>
        <taxon>Magnoliopsida</taxon>
        <taxon>eudicotyledons</taxon>
        <taxon>Gunneridae</taxon>
        <taxon>Pentapetalae</taxon>
        <taxon>asterids</taxon>
        <taxon>campanulids</taxon>
        <taxon>Asterales</taxon>
        <taxon>Asteraceae</taxon>
        <taxon>Asteroideae</taxon>
        <taxon>Heliantheae alliance</taxon>
        <taxon>Millerieae</taxon>
        <taxon>Smallanthus</taxon>
    </lineage>
</organism>
<evidence type="ECO:0000313" key="2">
    <source>
        <dbReference type="Proteomes" id="UP001056120"/>
    </source>
</evidence>